<dbReference type="PANTHER" id="PTHR43776:SF7">
    <property type="entry name" value="D,D-DIPEPTIDE TRANSPORT ATP-BINDING PROTEIN DDPF-RELATED"/>
    <property type="match status" value="1"/>
</dbReference>
<gene>
    <name evidence="7" type="ORF">QO011_004049</name>
</gene>
<sequence>MVEGQDMFALTPQQARMLRGGAIGLVPQNAGLALTPTMRVGRQIEEALALHAGLPRSERRERCFDLLAQVQLGDEIRRIAESYPHQLSGGQQQRCAVALALAGEPRVLLLDEPTTGLDATTRTGLLAMLAGLVEKAGMTVVLVSHDFGAVERLCDRVAVLYAGQIVEDGPTSRLLRHPRHPYSAGLLASLPRLDDAALRPAMPGQRPAPEATFLGCAFAPRCPSASLPCRSTPPNVVAIGRSLVRCHTPLTQGWLSSADRGVRKPVPMPVGHQLLAVQGLAASYGSRRFTLTRGNAHRPRLPDETIPGLDDVTFSLRRGETLGVIGESGSGKSTLLRVLAGLHTPLAGTIGFDDGIDLTVSVARRSRDTLRRIQIVFQDPESSLNPRHTVEHILGAPLRLYFGLEGPRARHRAAELLDRVRLDRGYLNRLPSTLSGGEKQRVAIARALAAEPDIILLDEVTSALDVSVQAAILELLVDVQRERNVAYVFVSHDLAVVRAFAHVVAVLRKGRVVEIAEADYLFRRPAHPYTRTLLAAVSTLSRGHSEPVEA</sequence>
<evidence type="ECO:0000256" key="1">
    <source>
        <dbReference type="ARBA" id="ARBA00004417"/>
    </source>
</evidence>
<dbReference type="SMART" id="SM00382">
    <property type="entry name" value="AAA"/>
    <property type="match status" value="1"/>
</dbReference>
<dbReference type="PROSITE" id="PS00211">
    <property type="entry name" value="ABC_TRANSPORTER_1"/>
    <property type="match status" value="1"/>
</dbReference>
<dbReference type="InterPro" id="IPR003593">
    <property type="entry name" value="AAA+_ATPase"/>
</dbReference>
<organism evidence="7 8">
    <name type="scientific">Labrys wisconsinensis</name>
    <dbReference type="NCBI Taxonomy" id="425677"/>
    <lineage>
        <taxon>Bacteria</taxon>
        <taxon>Pseudomonadati</taxon>
        <taxon>Pseudomonadota</taxon>
        <taxon>Alphaproteobacteria</taxon>
        <taxon>Hyphomicrobiales</taxon>
        <taxon>Xanthobacteraceae</taxon>
        <taxon>Labrys</taxon>
    </lineage>
</organism>
<dbReference type="InterPro" id="IPR027417">
    <property type="entry name" value="P-loop_NTPase"/>
</dbReference>
<comment type="similarity">
    <text evidence="2">Belongs to the ABC transporter superfamily.</text>
</comment>
<comment type="subcellular location">
    <subcellularLocation>
        <location evidence="1">Cell inner membrane</location>
        <topology evidence="1">Peripheral membrane protein</topology>
    </subcellularLocation>
</comment>
<dbReference type="Gene3D" id="3.40.50.300">
    <property type="entry name" value="P-loop containing nucleotide triphosphate hydrolases"/>
    <property type="match status" value="2"/>
</dbReference>
<dbReference type="EMBL" id="JAUSVX010000007">
    <property type="protein sequence ID" value="MDQ0471030.1"/>
    <property type="molecule type" value="Genomic_DNA"/>
</dbReference>
<evidence type="ECO:0000313" key="8">
    <source>
        <dbReference type="Proteomes" id="UP001242480"/>
    </source>
</evidence>
<dbReference type="PROSITE" id="PS50893">
    <property type="entry name" value="ABC_TRANSPORTER_2"/>
    <property type="match status" value="2"/>
</dbReference>
<dbReference type="CDD" id="cd03257">
    <property type="entry name" value="ABC_NikE_OppD_transporters"/>
    <property type="match status" value="1"/>
</dbReference>
<dbReference type="Proteomes" id="UP001242480">
    <property type="component" value="Unassembled WGS sequence"/>
</dbReference>
<keyword evidence="5 7" id="KW-0067">ATP-binding</keyword>
<evidence type="ECO:0000256" key="2">
    <source>
        <dbReference type="ARBA" id="ARBA00005417"/>
    </source>
</evidence>
<evidence type="ECO:0000259" key="6">
    <source>
        <dbReference type="PROSITE" id="PS50893"/>
    </source>
</evidence>
<dbReference type="SUPFAM" id="SSF52540">
    <property type="entry name" value="P-loop containing nucleoside triphosphate hydrolases"/>
    <property type="match status" value="2"/>
</dbReference>
<keyword evidence="3" id="KW-0813">Transport</keyword>
<evidence type="ECO:0000256" key="4">
    <source>
        <dbReference type="ARBA" id="ARBA00022741"/>
    </source>
</evidence>
<dbReference type="InterPro" id="IPR013563">
    <property type="entry name" value="Oligopep_ABC_C"/>
</dbReference>
<evidence type="ECO:0000256" key="3">
    <source>
        <dbReference type="ARBA" id="ARBA00022448"/>
    </source>
</evidence>
<dbReference type="GO" id="GO:0005524">
    <property type="term" value="F:ATP binding"/>
    <property type="evidence" value="ECO:0007669"/>
    <property type="project" value="UniProtKB-KW"/>
</dbReference>
<keyword evidence="4" id="KW-0547">Nucleotide-binding</keyword>
<proteinExistence type="inferred from homology"/>
<accession>A0ABU0JBS4</accession>
<dbReference type="InterPro" id="IPR050319">
    <property type="entry name" value="ABC_transp_ATP-bind"/>
</dbReference>
<dbReference type="NCBIfam" id="NF008453">
    <property type="entry name" value="PRK11308.1"/>
    <property type="match status" value="2"/>
</dbReference>
<dbReference type="InterPro" id="IPR017871">
    <property type="entry name" value="ABC_transporter-like_CS"/>
</dbReference>
<dbReference type="Pfam" id="PF00005">
    <property type="entry name" value="ABC_tran"/>
    <property type="match status" value="2"/>
</dbReference>
<name>A0ABU0JBS4_9HYPH</name>
<dbReference type="PANTHER" id="PTHR43776">
    <property type="entry name" value="TRANSPORT ATP-BINDING PROTEIN"/>
    <property type="match status" value="1"/>
</dbReference>
<dbReference type="NCBIfam" id="TIGR01727">
    <property type="entry name" value="oligo_HPY"/>
    <property type="match status" value="1"/>
</dbReference>
<keyword evidence="8" id="KW-1185">Reference proteome</keyword>
<evidence type="ECO:0000256" key="5">
    <source>
        <dbReference type="ARBA" id="ARBA00022840"/>
    </source>
</evidence>
<feature type="domain" description="ABC transporter" evidence="6">
    <location>
        <begin position="2"/>
        <end position="187"/>
    </location>
</feature>
<comment type="caution">
    <text evidence="7">The sequence shown here is derived from an EMBL/GenBank/DDBJ whole genome shotgun (WGS) entry which is preliminary data.</text>
</comment>
<dbReference type="Pfam" id="PF08352">
    <property type="entry name" value="oligo_HPY"/>
    <property type="match status" value="2"/>
</dbReference>
<protein>
    <submittedName>
        <fullName evidence="7">Peptide/nickel transport system ATP-binding protein</fullName>
    </submittedName>
</protein>
<evidence type="ECO:0000313" key="7">
    <source>
        <dbReference type="EMBL" id="MDQ0471030.1"/>
    </source>
</evidence>
<feature type="domain" description="ABC transporter" evidence="6">
    <location>
        <begin position="291"/>
        <end position="534"/>
    </location>
</feature>
<dbReference type="InterPro" id="IPR003439">
    <property type="entry name" value="ABC_transporter-like_ATP-bd"/>
</dbReference>
<reference evidence="7 8" key="1">
    <citation type="submission" date="2023-07" db="EMBL/GenBank/DDBJ databases">
        <title>Genomic Encyclopedia of Type Strains, Phase IV (KMG-IV): sequencing the most valuable type-strain genomes for metagenomic binning, comparative biology and taxonomic classification.</title>
        <authorList>
            <person name="Goeker M."/>
        </authorList>
    </citation>
    <scope>NUCLEOTIDE SEQUENCE [LARGE SCALE GENOMIC DNA]</scope>
    <source>
        <strain evidence="7 8">DSM 19619</strain>
    </source>
</reference>